<dbReference type="Proteomes" id="UP001276659">
    <property type="component" value="Unassembled WGS sequence"/>
</dbReference>
<dbReference type="AlphaFoldDB" id="A0AAD9Z5I0"/>
<feature type="compositionally biased region" description="Polar residues" evidence="1">
    <location>
        <begin position="1"/>
        <end position="13"/>
    </location>
</feature>
<evidence type="ECO:0000313" key="3">
    <source>
        <dbReference type="Proteomes" id="UP001276659"/>
    </source>
</evidence>
<name>A0AAD9Z5I0_9LECA</name>
<gene>
    <name evidence="2" type="ORF">OEA41_004109</name>
</gene>
<evidence type="ECO:0000256" key="1">
    <source>
        <dbReference type="SAM" id="MobiDB-lite"/>
    </source>
</evidence>
<evidence type="ECO:0000313" key="2">
    <source>
        <dbReference type="EMBL" id="KAK3172025.1"/>
    </source>
</evidence>
<keyword evidence="3" id="KW-1185">Reference proteome</keyword>
<comment type="caution">
    <text evidence="2">The sequence shown here is derived from an EMBL/GenBank/DDBJ whole genome shotgun (WGS) entry which is preliminary data.</text>
</comment>
<dbReference type="EMBL" id="JASNWA010000008">
    <property type="protein sequence ID" value="KAK3172025.1"/>
    <property type="molecule type" value="Genomic_DNA"/>
</dbReference>
<accession>A0AAD9Z5I0</accession>
<reference evidence="2" key="1">
    <citation type="submission" date="2022-11" db="EMBL/GenBank/DDBJ databases">
        <title>Chromosomal genome sequence assembly and mating type (MAT) locus characterization of the leprose asexual lichenized fungus Lepraria neglecta (Nyl.) Erichsen.</title>
        <authorList>
            <person name="Allen J.L."/>
            <person name="Pfeffer B."/>
        </authorList>
    </citation>
    <scope>NUCLEOTIDE SEQUENCE</scope>
    <source>
        <strain evidence="2">Allen 5258</strain>
    </source>
</reference>
<proteinExistence type="predicted"/>
<sequence>MSSGNKDNVGSRLQSSKSSKSSKSSTSSTSSQSSQSSKASTDPQRTKAADKCAAYPDLLPSIPLVIASGQPSQEATTIVDTTPVDQGTASGPPDPFIHLKINHWKPDVIAKIEEYGGLGRLESQKYKVACDYQTFQSDMVDCGIPAKFEYLHGFAEITVFASTILHNAIRMFPWGFWIRNLPDHPTLQAQGTALPGLDILLDVNVDSLITYKADSSDKKRVDFAPDMQIGTFLDNDSQKAGIIIEVAYSESFKHAKAKAKEYLFADKPRPSVVVIFNYTQKQSADEYRNVELKFEVLRRHKTIPGDLKVFEQGYAWPPAKVNVPSNTQYITFSLEEIFGNLKVIQRGIEIQQDLSKAPSPYHLDIFEELPHEFLIRLKEKVEMNEVAKLPISYITKTVKAKLQSQKTQDGVVAEFEGTKPKRDKDLLAEEEHNFISD</sequence>
<feature type="region of interest" description="Disordered" evidence="1">
    <location>
        <begin position="1"/>
        <end position="50"/>
    </location>
</feature>
<feature type="compositionally biased region" description="Low complexity" evidence="1">
    <location>
        <begin position="14"/>
        <end position="41"/>
    </location>
</feature>
<organism evidence="2 3">
    <name type="scientific">Lepraria neglecta</name>
    <dbReference type="NCBI Taxonomy" id="209136"/>
    <lineage>
        <taxon>Eukaryota</taxon>
        <taxon>Fungi</taxon>
        <taxon>Dikarya</taxon>
        <taxon>Ascomycota</taxon>
        <taxon>Pezizomycotina</taxon>
        <taxon>Lecanoromycetes</taxon>
        <taxon>OSLEUM clade</taxon>
        <taxon>Lecanoromycetidae</taxon>
        <taxon>Lecanorales</taxon>
        <taxon>Lecanorineae</taxon>
        <taxon>Stereocaulaceae</taxon>
        <taxon>Lepraria</taxon>
    </lineage>
</organism>
<protein>
    <submittedName>
        <fullName evidence="2">Uncharacterized protein</fullName>
    </submittedName>
</protein>